<dbReference type="EMBL" id="FCON02000015">
    <property type="protein sequence ID" value="SAL42385.1"/>
    <property type="molecule type" value="Genomic_DNA"/>
</dbReference>
<name>A0A158HDE5_9BURK</name>
<organism evidence="2 3">
    <name type="scientific">Caballeronia choica</name>
    <dbReference type="NCBI Taxonomy" id="326476"/>
    <lineage>
        <taxon>Bacteria</taxon>
        <taxon>Pseudomonadati</taxon>
        <taxon>Pseudomonadota</taxon>
        <taxon>Betaproteobacteria</taxon>
        <taxon>Burkholderiales</taxon>
        <taxon>Burkholderiaceae</taxon>
        <taxon>Caballeronia</taxon>
    </lineage>
</organism>
<dbReference type="PANTHER" id="PTHR36920:SF1">
    <property type="entry name" value="OUTER MEMBRANE PROTEIN W"/>
    <property type="match status" value="1"/>
</dbReference>
<dbReference type="PANTHER" id="PTHR36920">
    <property type="match status" value="1"/>
</dbReference>
<protein>
    <submittedName>
        <fullName evidence="2">Outer membrane protein</fullName>
    </submittedName>
</protein>
<evidence type="ECO:0000313" key="3">
    <source>
        <dbReference type="Proteomes" id="UP000054770"/>
    </source>
</evidence>
<dbReference type="Gene3D" id="2.40.160.20">
    <property type="match status" value="1"/>
</dbReference>
<dbReference type="InterPro" id="IPR005618">
    <property type="entry name" value="OMPW"/>
</dbReference>
<dbReference type="GO" id="GO:0055085">
    <property type="term" value="P:transmembrane transport"/>
    <property type="evidence" value="ECO:0007669"/>
    <property type="project" value="TreeGrafter"/>
</dbReference>
<gene>
    <name evidence="2" type="ORF">AWB68_01918</name>
</gene>
<sequence>MSVLFLEEHKLKIKQVVTGTAALLCISTAAHAQTAGSIYLTTGWFHLAPQDSSGPLKETSVGGTPVNISVPGTGAGLSDADTAGFTVGYFVTDHIAAELEMGIPPKFDLKGTGSLEHYGTLGTAKQWSPTLLFKYVFLEPQSKFRPYVGIGVTHTWFTDAKITNTAFESGVLHGPTSVDTDSSWAPVFNVGFNYAFTEHWFAGLSVSFIPMKATAKLSTQAQTPVGTLNVKSEARITLNPIVTYLKVGYKF</sequence>
<proteinExistence type="predicted"/>
<dbReference type="OrthoDB" id="9807574at2"/>
<dbReference type="InterPro" id="IPR011250">
    <property type="entry name" value="OMP/PagP_B-barrel"/>
</dbReference>
<dbReference type="Pfam" id="PF03922">
    <property type="entry name" value="OmpW"/>
    <property type="match status" value="1"/>
</dbReference>
<reference evidence="2" key="1">
    <citation type="submission" date="2016-01" db="EMBL/GenBank/DDBJ databases">
        <authorList>
            <person name="Peeters C."/>
        </authorList>
    </citation>
    <scope>NUCLEOTIDE SEQUENCE [LARGE SCALE GENOMIC DNA]</scope>
    <source>
        <strain evidence="2">LMG 22940</strain>
    </source>
</reference>
<dbReference type="SUPFAM" id="SSF56925">
    <property type="entry name" value="OMPA-like"/>
    <property type="match status" value="1"/>
</dbReference>
<evidence type="ECO:0000313" key="2">
    <source>
        <dbReference type="EMBL" id="SAL42385.1"/>
    </source>
</evidence>
<accession>A0A158HDE5</accession>
<keyword evidence="3" id="KW-1185">Reference proteome</keyword>
<evidence type="ECO:0000256" key="1">
    <source>
        <dbReference type="ARBA" id="ARBA00004442"/>
    </source>
</evidence>
<dbReference type="GO" id="GO:0009279">
    <property type="term" value="C:cell outer membrane"/>
    <property type="evidence" value="ECO:0007669"/>
    <property type="project" value="UniProtKB-SubCell"/>
</dbReference>
<dbReference type="Proteomes" id="UP000054770">
    <property type="component" value="Unassembled WGS sequence"/>
</dbReference>
<comment type="caution">
    <text evidence="2">The sequence shown here is derived from an EMBL/GenBank/DDBJ whole genome shotgun (WGS) entry which is preliminary data.</text>
</comment>
<dbReference type="AlphaFoldDB" id="A0A158HDE5"/>
<comment type="subcellular location">
    <subcellularLocation>
        <location evidence="1">Cell outer membrane</location>
    </subcellularLocation>
</comment>